<evidence type="ECO:0000256" key="8">
    <source>
        <dbReference type="SAM" id="MobiDB-lite"/>
    </source>
</evidence>
<dbReference type="FunFam" id="1.20.1250.20:FF:000018">
    <property type="entry name" value="MFS transporter permease"/>
    <property type="match status" value="1"/>
</dbReference>
<proteinExistence type="predicted"/>
<evidence type="ECO:0000256" key="9">
    <source>
        <dbReference type="SAM" id="Phobius"/>
    </source>
</evidence>
<feature type="transmembrane region" description="Helical" evidence="9">
    <location>
        <begin position="353"/>
        <end position="374"/>
    </location>
</feature>
<evidence type="ECO:0000256" key="4">
    <source>
        <dbReference type="ARBA" id="ARBA00022692"/>
    </source>
</evidence>
<evidence type="ECO:0000256" key="5">
    <source>
        <dbReference type="ARBA" id="ARBA00022801"/>
    </source>
</evidence>
<feature type="domain" description="Major facilitator superfamily (MFS) profile" evidence="11">
    <location>
        <begin position="112"/>
        <end position="540"/>
    </location>
</feature>
<dbReference type="InterPro" id="IPR020846">
    <property type="entry name" value="MFS_dom"/>
</dbReference>
<feature type="compositionally biased region" description="Basic and acidic residues" evidence="8">
    <location>
        <begin position="564"/>
        <end position="573"/>
    </location>
</feature>
<feature type="compositionally biased region" description="Low complexity" evidence="8">
    <location>
        <begin position="1"/>
        <end position="35"/>
    </location>
</feature>
<dbReference type="RefSeq" id="XP_008025462.1">
    <property type="nucleotide sequence ID" value="XM_008027271.1"/>
</dbReference>
<feature type="compositionally biased region" description="Basic and acidic residues" evidence="8">
    <location>
        <begin position="1331"/>
        <end position="1346"/>
    </location>
</feature>
<feature type="region of interest" description="Disordered" evidence="8">
    <location>
        <begin position="1584"/>
        <end position="1616"/>
    </location>
</feature>
<feature type="transmembrane region" description="Helical" evidence="9">
    <location>
        <begin position="112"/>
        <end position="131"/>
    </location>
</feature>
<keyword evidence="7 9" id="KW-0472">Membrane</keyword>
<sequence>MSSSSSSSRRPPLKPASSSSASSSSSKNARLPRSSHSSDGPSMIDEPNAFELRPVSSREEFVSKEELGDEAGEADEALLHNVRRTSLDSVQSYELYTPDEDRAVRRKLDRKLVIAMAFLYMLSFLDRSNIGNARIAGLADDLKIDSDQYEWLLWAFYMSYILFEWMMLLYRIVPAHIYVSVCIMSWGIIASLQAVATSFTFLFVLRLLLGIGEAAFSPGIPFYLSFFYRRDEIAFRTGFIVSASPLSASFSGALAYAITKIGEHSPLSPWRLLFLVEGFPSVIAAVWAWDFIPDGPGLAKWLSPRQREVAVMRLRSEKEAEVQDDQDEKYQGQRKRGGINFREVLQTLKDPKAYLTALMFFSCNVAFSSMPVFLPTVIQDMGWESITAQGLSAPPYLFAFIVVLATAWYSDRLQTRSTFIILHSLLATVGYGTIAIAGYLESENTMIRYIAIFPAAAGFFSAITCIIAWTLNNQESDSKKGAGMAILNGIGQMGPLVGTSIFPDEDAPYFVKGMSICAVFMLSVAVFAAVLRWVLVKENRKLKEGGSAIYAGVPLEEERLIMEKSKPTLDSPERASSVASRATTSHESTNQDKLDDFEKAPTVVESPQMSPLEHDNSFKPEADLEKLPHSGKPRRESESTKFGGEEENPNVNVAFHGPSTPSTVHKIKGSTYQNVGESGIKRMHKFSLYETSTRFYLIGADITDKQFRVLKIDRTAAPGHLNIFEDDIVYNRREMHQLLDTIADGNKATGGMKLKCSTWGLLGFIRFTEAYYMLLISKRSQVAMLGGHYIYQIDGTEMIPLTTGSTSKYQKDRNPEEARFLSILNNMDLTRSFYFAYSYNITRSLQQNIIQQRNAMNQGITNPDRDYQDMFVWNHHLLNPARDALKNMYDWCHPIIHGYVDQSSLDVFGRRVYLTIIARRSRFFAGARFLKRGTNDLGYVANDVETEQIVSEQTTTSFHAPGPRLYANPNYTSYVQHRGSIPLYWTQDNTGVTPKPDIDLNLVDPFYSAAALHFDNLFERYGAPVYVLNLIKARERTPRESKLLHAYKHAVDYLNQSLPKDKKILYEAFDMSRAAKTRGQDVIATLENLAEKVMRKTGFFRNGDIEFDEPQVQNGVARTNCIDCLDRTNAAQFVIGKRALGRQLQALGVISGNTVEYDSDCVELFTQMFHGHGDTIAIQYGGSHLVNTMATYRKINQWQSSSRDMVESFKRYYHNSFLDSQRQEAYNLFLGYYTYSQGQPMLWDLSTDYYLHHQMPQTALERNRRDYIYWYTLAHLQQRTLPPSIMPARPLQETAFDFISFRDDYWLEYYRPLAISSYLKIFAFRLAKPRPGRDSRDGTYPTRKENMSPFVPRKKQQELDAQGRDEKKGLRKGVTIIDPSSETESRPSRFPAHRGRNLHINVPQADQPARQSILRDPHFETHMSGSTTSAYQSLNNSTSTSTGLSSTLKPGFKPADKALVHQWTLRQFYENSMNPSVAPTEEDEYSRYIEHPLNLPLVVSSDMPSADDPIAMGYYDYLSVTDGSISAPKDFDEDGIQITLADHHSRHDTDASSVRSFASHVRPMTSQSVSTPFSHAPSYSYPQSYGLHPHMHNDVPPPSPHPHHHHYPQASGTKFQTPEEDIEEFEEFLRVKENPLDVEEEDTGKKRYKAYRQWLRGKSFFKQSKVDPEWQNQLPMR</sequence>
<evidence type="ECO:0008006" key="14">
    <source>
        <dbReference type="Google" id="ProtNLM"/>
    </source>
</evidence>
<name>R0KBX3_EXST2</name>
<feature type="transmembrane region" description="Helical" evidence="9">
    <location>
        <begin position="386"/>
        <end position="408"/>
    </location>
</feature>
<dbReference type="OrthoDB" id="405996at2759"/>
<dbReference type="STRING" id="671987.R0KBX3"/>
<keyword evidence="13" id="KW-1185">Reference proteome</keyword>
<feature type="region of interest" description="Disordered" evidence="8">
    <location>
        <begin position="1421"/>
        <end position="1449"/>
    </location>
</feature>
<dbReference type="InterPro" id="IPR036259">
    <property type="entry name" value="MFS_trans_sf"/>
</dbReference>
<dbReference type="HOGENOM" id="CLU_003016_1_0_1"/>
<keyword evidence="5" id="KW-0378">Hydrolase</keyword>
<dbReference type="EMBL" id="KB908592">
    <property type="protein sequence ID" value="EOA86899.1"/>
    <property type="molecule type" value="Genomic_DNA"/>
</dbReference>
<dbReference type="FunFam" id="1.20.1250.20:FF:000013">
    <property type="entry name" value="MFS general substrate transporter"/>
    <property type="match status" value="1"/>
</dbReference>
<gene>
    <name evidence="12" type="ORF">SETTUDRAFT_153669</name>
</gene>
<keyword evidence="3" id="KW-0813">Transport</keyword>
<dbReference type="PROSITE" id="PS50850">
    <property type="entry name" value="MFS"/>
    <property type="match status" value="1"/>
</dbReference>
<reference evidence="12 13" key="1">
    <citation type="journal article" date="2012" name="PLoS Pathog.">
        <title>Diverse lifestyles and strategies of plant pathogenesis encoded in the genomes of eighteen Dothideomycetes fungi.</title>
        <authorList>
            <person name="Ohm R.A."/>
            <person name="Feau N."/>
            <person name="Henrissat B."/>
            <person name="Schoch C.L."/>
            <person name="Horwitz B.A."/>
            <person name="Barry K.W."/>
            <person name="Condon B.J."/>
            <person name="Copeland A.C."/>
            <person name="Dhillon B."/>
            <person name="Glaser F."/>
            <person name="Hesse C.N."/>
            <person name="Kosti I."/>
            <person name="LaButti K."/>
            <person name="Lindquist E.A."/>
            <person name="Lucas S."/>
            <person name="Salamov A.A."/>
            <person name="Bradshaw R.E."/>
            <person name="Ciuffetti L."/>
            <person name="Hamelin R.C."/>
            <person name="Kema G.H.J."/>
            <person name="Lawrence C."/>
            <person name="Scott J.A."/>
            <person name="Spatafora J.W."/>
            <person name="Turgeon B.G."/>
            <person name="de Wit P.J.G.M."/>
            <person name="Zhong S."/>
            <person name="Goodwin S.B."/>
            <person name="Grigoriev I.V."/>
        </authorList>
    </citation>
    <scope>NUCLEOTIDE SEQUENCE [LARGE SCALE GENOMIC DNA]</scope>
    <source>
        <strain evidence="13">28A</strain>
    </source>
</reference>
<evidence type="ECO:0000256" key="3">
    <source>
        <dbReference type="ARBA" id="ARBA00022448"/>
    </source>
</evidence>
<feature type="compositionally biased region" description="Basic and acidic residues" evidence="8">
    <location>
        <begin position="56"/>
        <end position="66"/>
    </location>
</feature>
<evidence type="ECO:0000256" key="2">
    <source>
        <dbReference type="ARBA" id="ARBA00004308"/>
    </source>
</evidence>
<protein>
    <recommendedName>
        <fullName evidence="14">Polyphosphoinositide phosphatase</fullName>
    </recommendedName>
</protein>
<feature type="region of interest" description="Disordered" evidence="8">
    <location>
        <begin position="564"/>
        <end position="651"/>
    </location>
</feature>
<dbReference type="GO" id="GO:0043813">
    <property type="term" value="F:phosphatidylinositol-3,5-bisphosphate 5-phosphatase activity"/>
    <property type="evidence" value="ECO:0007669"/>
    <property type="project" value="InterPro"/>
</dbReference>
<reference evidence="12 13" key="2">
    <citation type="journal article" date="2013" name="PLoS Genet.">
        <title>Comparative genome structure, secondary metabolite, and effector coding capacity across Cochliobolus pathogens.</title>
        <authorList>
            <person name="Condon B.J."/>
            <person name="Leng Y."/>
            <person name="Wu D."/>
            <person name="Bushley K.E."/>
            <person name="Ohm R.A."/>
            <person name="Otillar R."/>
            <person name="Martin J."/>
            <person name="Schackwitz W."/>
            <person name="Grimwood J."/>
            <person name="MohdZainudin N."/>
            <person name="Xue C."/>
            <person name="Wang R."/>
            <person name="Manning V.A."/>
            <person name="Dhillon B."/>
            <person name="Tu Z.J."/>
            <person name="Steffenson B.J."/>
            <person name="Salamov A."/>
            <person name="Sun H."/>
            <person name="Lowry S."/>
            <person name="LaButti K."/>
            <person name="Han J."/>
            <person name="Copeland A."/>
            <person name="Lindquist E."/>
            <person name="Barry K."/>
            <person name="Schmutz J."/>
            <person name="Baker S.E."/>
            <person name="Ciuffetti L.M."/>
            <person name="Grigoriev I.V."/>
            <person name="Zhong S."/>
            <person name="Turgeon B.G."/>
        </authorList>
    </citation>
    <scope>NUCLEOTIDE SEQUENCE [LARGE SCALE GENOMIC DNA]</scope>
    <source>
        <strain evidence="13">28A</strain>
    </source>
</reference>
<evidence type="ECO:0000256" key="6">
    <source>
        <dbReference type="ARBA" id="ARBA00022989"/>
    </source>
</evidence>
<feature type="transmembrane region" description="Helical" evidence="9">
    <location>
        <begin position="509"/>
        <end position="535"/>
    </location>
</feature>
<feature type="region of interest" description="Disordered" evidence="8">
    <location>
        <begin position="1"/>
        <end position="75"/>
    </location>
</feature>
<dbReference type="eggNOG" id="KOG1888">
    <property type="taxonomic scope" value="Eukaryota"/>
</dbReference>
<keyword evidence="4 9" id="KW-0812">Transmembrane</keyword>
<dbReference type="Pfam" id="PF07690">
    <property type="entry name" value="MFS_1"/>
    <property type="match status" value="1"/>
</dbReference>
<feature type="compositionally biased region" description="Low complexity" evidence="8">
    <location>
        <begin position="1433"/>
        <end position="1448"/>
    </location>
</feature>
<evidence type="ECO:0000256" key="1">
    <source>
        <dbReference type="ARBA" id="ARBA00004141"/>
    </source>
</evidence>
<accession>R0KBX3</accession>
<feature type="transmembrane region" description="Helical" evidence="9">
    <location>
        <begin position="151"/>
        <end position="170"/>
    </location>
</feature>
<evidence type="ECO:0000313" key="12">
    <source>
        <dbReference type="EMBL" id="EOA86899.1"/>
    </source>
</evidence>
<dbReference type="Pfam" id="PF02383">
    <property type="entry name" value="Syja_N"/>
    <property type="match status" value="1"/>
</dbReference>
<feature type="compositionally biased region" description="Basic and acidic residues" evidence="8">
    <location>
        <begin position="1355"/>
        <end position="1368"/>
    </location>
</feature>
<feature type="compositionally biased region" description="Basic and acidic residues" evidence="8">
    <location>
        <begin position="612"/>
        <end position="639"/>
    </location>
</feature>
<keyword evidence="6 9" id="KW-1133">Transmembrane helix</keyword>
<dbReference type="PROSITE" id="PS50275">
    <property type="entry name" value="SAC"/>
    <property type="match status" value="1"/>
</dbReference>
<comment type="subcellular location">
    <subcellularLocation>
        <location evidence="2">Endomembrane system</location>
    </subcellularLocation>
    <subcellularLocation>
        <location evidence="1">Membrane</location>
        <topology evidence="1">Multi-pass membrane protein</topology>
    </subcellularLocation>
</comment>
<dbReference type="InterPro" id="IPR043573">
    <property type="entry name" value="Fig4-like"/>
</dbReference>
<feature type="transmembrane region" description="Helical" evidence="9">
    <location>
        <begin position="270"/>
        <end position="292"/>
    </location>
</feature>
<feature type="compositionally biased region" description="Basic and acidic residues" evidence="8">
    <location>
        <begin position="589"/>
        <end position="599"/>
    </location>
</feature>
<organism evidence="12 13">
    <name type="scientific">Exserohilum turcicum (strain 28A)</name>
    <name type="common">Northern leaf blight fungus</name>
    <name type="synonym">Setosphaeria turcica</name>
    <dbReference type="NCBI Taxonomy" id="671987"/>
    <lineage>
        <taxon>Eukaryota</taxon>
        <taxon>Fungi</taxon>
        <taxon>Dikarya</taxon>
        <taxon>Ascomycota</taxon>
        <taxon>Pezizomycotina</taxon>
        <taxon>Dothideomycetes</taxon>
        <taxon>Pleosporomycetidae</taxon>
        <taxon>Pleosporales</taxon>
        <taxon>Pleosporineae</taxon>
        <taxon>Pleosporaceae</taxon>
        <taxon>Exserohilum</taxon>
    </lineage>
</organism>
<dbReference type="eggNOG" id="KOG2533">
    <property type="taxonomic scope" value="Eukaryota"/>
</dbReference>
<feature type="transmembrane region" description="Helical" evidence="9">
    <location>
        <begin position="238"/>
        <end position="258"/>
    </location>
</feature>
<evidence type="ECO:0000259" key="10">
    <source>
        <dbReference type="PROSITE" id="PS50275"/>
    </source>
</evidence>
<dbReference type="GO" id="GO:0046856">
    <property type="term" value="P:phosphatidylinositol dephosphorylation"/>
    <property type="evidence" value="ECO:0007669"/>
    <property type="project" value="InterPro"/>
</dbReference>
<feature type="transmembrane region" description="Helical" evidence="9">
    <location>
        <begin position="446"/>
        <end position="471"/>
    </location>
</feature>
<dbReference type="Proteomes" id="UP000016935">
    <property type="component" value="Unassembled WGS sequence"/>
</dbReference>
<feature type="transmembrane region" description="Helical" evidence="9">
    <location>
        <begin position="483"/>
        <end position="503"/>
    </location>
</feature>
<dbReference type="PANTHER" id="PTHR45738:SF5">
    <property type="entry name" value="POLYPHOSPHOINOSITIDE PHOSPHATASE"/>
    <property type="match status" value="1"/>
</dbReference>
<feature type="transmembrane region" description="Helical" evidence="9">
    <location>
        <begin position="420"/>
        <end position="440"/>
    </location>
</feature>
<dbReference type="PANTHER" id="PTHR45738">
    <property type="entry name" value="POLYPHOSPHOINOSITIDE PHOSPHATASE"/>
    <property type="match status" value="1"/>
</dbReference>
<feature type="compositionally biased region" description="Polar residues" evidence="8">
    <location>
        <begin position="1423"/>
        <end position="1432"/>
    </location>
</feature>
<dbReference type="GO" id="GO:0012505">
    <property type="term" value="C:endomembrane system"/>
    <property type="evidence" value="ECO:0007669"/>
    <property type="project" value="UniProtKB-SubCell"/>
</dbReference>
<dbReference type="InterPro" id="IPR011701">
    <property type="entry name" value="MFS"/>
</dbReference>
<feature type="domain" description="SAC" evidence="10">
    <location>
        <begin position="824"/>
        <end position="1182"/>
    </location>
</feature>
<evidence type="ECO:0000313" key="13">
    <source>
        <dbReference type="Proteomes" id="UP000016935"/>
    </source>
</evidence>
<dbReference type="Gene3D" id="1.20.1250.20">
    <property type="entry name" value="MFS general substrate transporter like domains"/>
    <property type="match status" value="2"/>
</dbReference>
<dbReference type="SUPFAM" id="SSF103473">
    <property type="entry name" value="MFS general substrate transporter"/>
    <property type="match status" value="1"/>
</dbReference>
<evidence type="ECO:0000259" key="11">
    <source>
        <dbReference type="PROSITE" id="PS50850"/>
    </source>
</evidence>
<dbReference type="GeneID" id="19397324"/>
<feature type="compositionally biased region" description="Low complexity" evidence="8">
    <location>
        <begin position="574"/>
        <end position="585"/>
    </location>
</feature>
<feature type="region of interest" description="Disordered" evidence="8">
    <location>
        <begin position="1330"/>
        <end position="1394"/>
    </location>
</feature>
<dbReference type="GO" id="GO:0016020">
    <property type="term" value="C:membrane"/>
    <property type="evidence" value="ECO:0007669"/>
    <property type="project" value="UniProtKB-SubCell"/>
</dbReference>
<evidence type="ECO:0000256" key="7">
    <source>
        <dbReference type="ARBA" id="ARBA00023136"/>
    </source>
</evidence>
<dbReference type="GO" id="GO:0022857">
    <property type="term" value="F:transmembrane transporter activity"/>
    <property type="evidence" value="ECO:0007669"/>
    <property type="project" value="InterPro"/>
</dbReference>
<dbReference type="InterPro" id="IPR002013">
    <property type="entry name" value="SAC_dom"/>
</dbReference>